<gene>
    <name evidence="1" type="ORF">SAMN05216352_12417</name>
</gene>
<evidence type="ECO:0000313" key="2">
    <source>
        <dbReference type="Proteomes" id="UP000199017"/>
    </source>
</evidence>
<proteinExistence type="predicted"/>
<accession>A0A1G8R2W5</accession>
<sequence>MNYHVILTMEPALSEIGSCEGEVIGGFRASIQKQNWGLFYRGMAFLS</sequence>
<evidence type="ECO:0000313" key="1">
    <source>
        <dbReference type="EMBL" id="SDJ11281.1"/>
    </source>
</evidence>
<keyword evidence="2" id="KW-1185">Reference proteome</keyword>
<protein>
    <submittedName>
        <fullName evidence="1">Uncharacterized protein</fullName>
    </submittedName>
</protein>
<dbReference type="AlphaFoldDB" id="A0A1G8R2W5"/>
<name>A0A1G8R2W5_9BACI</name>
<reference evidence="1 2" key="1">
    <citation type="submission" date="2016-10" db="EMBL/GenBank/DDBJ databases">
        <authorList>
            <person name="de Groot N.N."/>
        </authorList>
    </citation>
    <scope>NUCLEOTIDE SEQUENCE [LARGE SCALE GENOMIC DNA]</scope>
    <source>
        <strain evidence="2">P4B,CCM 7963,CECT 7998,DSM 25260,IBRC-M 10614,KCTC 13821</strain>
    </source>
</reference>
<dbReference type="EMBL" id="FNDU01000024">
    <property type="protein sequence ID" value="SDJ11281.1"/>
    <property type="molecule type" value="Genomic_DNA"/>
</dbReference>
<dbReference type="Proteomes" id="UP000199017">
    <property type="component" value="Unassembled WGS sequence"/>
</dbReference>
<organism evidence="1 2">
    <name type="scientific">Alteribacillus bidgolensis</name>
    <dbReference type="NCBI Taxonomy" id="930129"/>
    <lineage>
        <taxon>Bacteria</taxon>
        <taxon>Bacillati</taxon>
        <taxon>Bacillota</taxon>
        <taxon>Bacilli</taxon>
        <taxon>Bacillales</taxon>
        <taxon>Bacillaceae</taxon>
        <taxon>Alteribacillus</taxon>
    </lineage>
</organism>